<dbReference type="EMBL" id="JAABOQ010000001">
    <property type="protein sequence ID" value="NER15628.1"/>
    <property type="molecule type" value="Genomic_DNA"/>
</dbReference>
<evidence type="ECO:0000256" key="1">
    <source>
        <dbReference type="SAM" id="SignalP"/>
    </source>
</evidence>
<dbReference type="AlphaFoldDB" id="A0A6M0CCS6"/>
<dbReference type="RefSeq" id="WP_164028905.1">
    <property type="nucleotide sequence ID" value="NZ_JAABOQ010000001.1"/>
</dbReference>
<feature type="chain" id="PRO_5026817031" evidence="1">
    <location>
        <begin position="20"/>
        <end position="155"/>
    </location>
</feature>
<dbReference type="Proteomes" id="UP000474296">
    <property type="component" value="Unassembled WGS sequence"/>
</dbReference>
<gene>
    <name evidence="2" type="ORF">GWK10_00300</name>
</gene>
<organism evidence="2 3">
    <name type="scientific">Spongiivirga citrea</name>
    <dbReference type="NCBI Taxonomy" id="1481457"/>
    <lineage>
        <taxon>Bacteria</taxon>
        <taxon>Pseudomonadati</taxon>
        <taxon>Bacteroidota</taxon>
        <taxon>Flavobacteriia</taxon>
        <taxon>Flavobacteriales</taxon>
        <taxon>Flavobacteriaceae</taxon>
        <taxon>Spongiivirga</taxon>
    </lineage>
</organism>
<accession>A0A6M0CCS6</accession>
<name>A0A6M0CCS6_9FLAO</name>
<keyword evidence="1" id="KW-0732">Signal</keyword>
<protein>
    <submittedName>
        <fullName evidence="2">Lipocalin</fullName>
    </submittedName>
</protein>
<evidence type="ECO:0000313" key="3">
    <source>
        <dbReference type="Proteomes" id="UP000474296"/>
    </source>
</evidence>
<proteinExistence type="predicted"/>
<keyword evidence="3" id="KW-1185">Reference proteome</keyword>
<dbReference type="PROSITE" id="PS51257">
    <property type="entry name" value="PROKAR_LIPOPROTEIN"/>
    <property type="match status" value="1"/>
</dbReference>
<reference evidence="2 3" key="1">
    <citation type="submission" date="2020-01" db="EMBL/GenBank/DDBJ databases">
        <title>Spongiivirga citrea KCTC 32990T.</title>
        <authorList>
            <person name="Wang G."/>
        </authorList>
    </citation>
    <scope>NUCLEOTIDE SEQUENCE [LARGE SCALE GENOMIC DNA]</scope>
    <source>
        <strain evidence="2 3">KCTC 32990</strain>
    </source>
</reference>
<sequence>MKYLILLLTLITFSACSLSKQNRSYRSMINGQWTLQSVTHPNNPGEFNADLFNTANAFCYNESTWNFISNNSTGSYSFSNGNCGQESNLIRWSIFEPGDGSYQFQFKPIDEKKKSTNNNAGFRLNIDALNETSMTLSTTVNVDGTPFLINLNFIK</sequence>
<feature type="signal peptide" evidence="1">
    <location>
        <begin position="1"/>
        <end position="19"/>
    </location>
</feature>
<evidence type="ECO:0000313" key="2">
    <source>
        <dbReference type="EMBL" id="NER15628.1"/>
    </source>
</evidence>
<comment type="caution">
    <text evidence="2">The sequence shown here is derived from an EMBL/GenBank/DDBJ whole genome shotgun (WGS) entry which is preliminary data.</text>
</comment>